<comment type="caution">
    <text evidence="1">The sequence shown here is derived from an EMBL/GenBank/DDBJ whole genome shotgun (WGS) entry which is preliminary data.</text>
</comment>
<sequence>MDNFSLDDYKHHFHRRFDDIQLYFKIIQLFEQINTLFEYFTKNILEFLSDTPCMLPLEQNIRKRSIQTELVDIFGHLERTFSAKPEHPRPEVEGLSILFDSKFTTSEVILIFMFLSILICYKHHDKPNLSSSAKEITNEKYWNPKKVYTLVFQ</sequence>
<evidence type="ECO:0000313" key="2">
    <source>
        <dbReference type="Proteomes" id="UP000037069"/>
    </source>
</evidence>
<proteinExistence type="predicted"/>
<protein>
    <submittedName>
        <fullName evidence="1">Uncharacterized protein</fullName>
    </submittedName>
</protein>
<name>A0A0L0BQ49_LUCCU</name>
<gene>
    <name evidence="1" type="ORF">FF38_01884</name>
</gene>
<keyword evidence="2" id="KW-1185">Reference proteome</keyword>
<organism evidence="1 2">
    <name type="scientific">Lucilia cuprina</name>
    <name type="common">Green bottle fly</name>
    <name type="synonym">Australian sheep blowfly</name>
    <dbReference type="NCBI Taxonomy" id="7375"/>
    <lineage>
        <taxon>Eukaryota</taxon>
        <taxon>Metazoa</taxon>
        <taxon>Ecdysozoa</taxon>
        <taxon>Arthropoda</taxon>
        <taxon>Hexapoda</taxon>
        <taxon>Insecta</taxon>
        <taxon>Pterygota</taxon>
        <taxon>Neoptera</taxon>
        <taxon>Endopterygota</taxon>
        <taxon>Diptera</taxon>
        <taxon>Brachycera</taxon>
        <taxon>Muscomorpha</taxon>
        <taxon>Oestroidea</taxon>
        <taxon>Calliphoridae</taxon>
        <taxon>Luciliinae</taxon>
        <taxon>Lucilia</taxon>
    </lineage>
</organism>
<dbReference type="AlphaFoldDB" id="A0A0L0BQ49"/>
<dbReference type="Proteomes" id="UP000037069">
    <property type="component" value="Unassembled WGS sequence"/>
</dbReference>
<accession>A0A0L0BQ49</accession>
<reference evidence="1 2" key="1">
    <citation type="journal article" date="2015" name="Nat. Commun.">
        <title>Lucilia cuprina genome unlocks parasitic fly biology to underpin future interventions.</title>
        <authorList>
            <person name="Anstead C.A."/>
            <person name="Korhonen P.K."/>
            <person name="Young N.D."/>
            <person name="Hall R.S."/>
            <person name="Jex A.R."/>
            <person name="Murali S.C."/>
            <person name="Hughes D.S."/>
            <person name="Lee S.F."/>
            <person name="Perry T."/>
            <person name="Stroehlein A.J."/>
            <person name="Ansell B.R."/>
            <person name="Breugelmans B."/>
            <person name="Hofmann A."/>
            <person name="Qu J."/>
            <person name="Dugan S."/>
            <person name="Lee S.L."/>
            <person name="Chao H."/>
            <person name="Dinh H."/>
            <person name="Han Y."/>
            <person name="Doddapaneni H.V."/>
            <person name="Worley K.C."/>
            <person name="Muzny D.M."/>
            <person name="Ioannidis P."/>
            <person name="Waterhouse R.M."/>
            <person name="Zdobnov E.M."/>
            <person name="James P.J."/>
            <person name="Bagnall N.H."/>
            <person name="Kotze A.C."/>
            <person name="Gibbs R.A."/>
            <person name="Richards S."/>
            <person name="Batterham P."/>
            <person name="Gasser R.B."/>
        </authorList>
    </citation>
    <scope>NUCLEOTIDE SEQUENCE [LARGE SCALE GENOMIC DNA]</scope>
    <source>
        <strain evidence="1 2">LS</strain>
        <tissue evidence="1">Full body</tissue>
    </source>
</reference>
<evidence type="ECO:0000313" key="1">
    <source>
        <dbReference type="EMBL" id="KNC22210.1"/>
    </source>
</evidence>
<dbReference type="EMBL" id="JRES01001533">
    <property type="protein sequence ID" value="KNC22210.1"/>
    <property type="molecule type" value="Genomic_DNA"/>
</dbReference>